<accession>A0ABR8RIJ2</accession>
<keyword evidence="2" id="KW-1185">Reference proteome</keyword>
<dbReference type="Proteomes" id="UP000606724">
    <property type="component" value="Unassembled WGS sequence"/>
</dbReference>
<evidence type="ECO:0000313" key="1">
    <source>
        <dbReference type="EMBL" id="MBD7947555.1"/>
    </source>
</evidence>
<name>A0ABR8RIJ2_9GAMM</name>
<gene>
    <name evidence="1" type="ORF">H9653_05940</name>
</gene>
<evidence type="ECO:0000313" key="2">
    <source>
        <dbReference type="Proteomes" id="UP000606724"/>
    </source>
</evidence>
<dbReference type="RefSeq" id="WP_191691179.1">
    <property type="nucleotide sequence ID" value="NZ_JACSQR010000012.1"/>
</dbReference>
<dbReference type="EMBL" id="JACSQR010000012">
    <property type="protein sequence ID" value="MBD7947555.1"/>
    <property type="molecule type" value="Genomic_DNA"/>
</dbReference>
<protein>
    <submittedName>
        <fullName evidence="1">Uncharacterized protein</fullName>
    </submittedName>
</protein>
<proteinExistence type="predicted"/>
<comment type="caution">
    <text evidence="1">The sequence shown here is derived from an EMBL/GenBank/DDBJ whole genome shotgun (WGS) entry which is preliminary data.</text>
</comment>
<organism evidence="1 2">
    <name type="scientific">Psychrobacter communis</name>
    <dbReference type="NCBI Taxonomy" id="2762238"/>
    <lineage>
        <taxon>Bacteria</taxon>
        <taxon>Pseudomonadati</taxon>
        <taxon>Pseudomonadota</taxon>
        <taxon>Gammaproteobacteria</taxon>
        <taxon>Moraxellales</taxon>
        <taxon>Moraxellaceae</taxon>
        <taxon>Psychrobacter</taxon>
    </lineage>
</organism>
<sequence>MASLDDYYRPPLRLVSKPNGAYYFFNEFRRIDRILTEEVSLRQPCLITAESLQDIKRLAWCEVLSLSRFNGVDHPMLFKAIYQNSPKQLICELMGVNRLTVASYCQFAGISQSAYEYQQCKVANDEAMLGLPKNLNWMDTSYGSH</sequence>
<reference evidence="1 2" key="1">
    <citation type="submission" date="2020-08" db="EMBL/GenBank/DDBJ databases">
        <title>A Genomic Blueprint of the Chicken Gut Microbiome.</title>
        <authorList>
            <person name="Gilroy R."/>
            <person name="Ravi A."/>
            <person name="Getino M."/>
            <person name="Pursley I."/>
            <person name="Horton D.L."/>
            <person name="Alikhan N.-F."/>
            <person name="Baker D."/>
            <person name="Gharbi K."/>
            <person name="Hall N."/>
            <person name="Watson M."/>
            <person name="Adriaenssens E.M."/>
            <person name="Foster-Nyarko E."/>
            <person name="Jarju S."/>
            <person name="Secka A."/>
            <person name="Antonio M."/>
            <person name="Oren A."/>
            <person name="Chaudhuri R."/>
            <person name="La Ragione R.M."/>
            <person name="Hildebrand F."/>
            <person name="Pallen M.J."/>
        </authorList>
    </citation>
    <scope>NUCLEOTIDE SEQUENCE [LARGE SCALE GENOMIC DNA]</scope>
    <source>
        <strain evidence="1 2">Sa4CVA2</strain>
    </source>
</reference>